<evidence type="ECO:0000256" key="2">
    <source>
        <dbReference type="SAM" id="SignalP"/>
    </source>
</evidence>
<evidence type="ECO:0000313" key="3">
    <source>
        <dbReference type="EMBL" id="SPO45571.1"/>
    </source>
</evidence>
<keyword evidence="2" id="KW-0732">Signal</keyword>
<feature type="compositionally biased region" description="Pro residues" evidence="1">
    <location>
        <begin position="93"/>
        <end position="103"/>
    </location>
</feature>
<name>A0A5C3FQ10_PSEA2</name>
<dbReference type="Proteomes" id="UP000325008">
    <property type="component" value="Unassembled WGS sequence"/>
</dbReference>
<dbReference type="AlphaFoldDB" id="A0A5C3FQ10"/>
<evidence type="ECO:0000313" key="4">
    <source>
        <dbReference type="Proteomes" id="UP000325008"/>
    </source>
</evidence>
<sequence>MSAGRFHFFFFLFFLLLLLLGSAVLDPDRPWIRRRMQPKQQQQQKQHAGPVLWSLRALSRSLLSLSPAVTARNPLPLRRLDAPPSLVTNNDLHPPPLDSYPSA</sequence>
<organism evidence="3 4">
    <name type="scientific">Pseudozyma antarctica</name>
    <name type="common">Yeast</name>
    <name type="synonym">Candida antarctica</name>
    <dbReference type="NCBI Taxonomy" id="84753"/>
    <lineage>
        <taxon>Eukaryota</taxon>
        <taxon>Fungi</taxon>
        <taxon>Dikarya</taxon>
        <taxon>Basidiomycota</taxon>
        <taxon>Ustilaginomycotina</taxon>
        <taxon>Ustilaginomycetes</taxon>
        <taxon>Ustilaginales</taxon>
        <taxon>Ustilaginaceae</taxon>
        <taxon>Moesziomyces</taxon>
    </lineage>
</organism>
<evidence type="ECO:0000256" key="1">
    <source>
        <dbReference type="SAM" id="MobiDB-lite"/>
    </source>
</evidence>
<comment type="caution">
    <text evidence="3">The sequence shown here is derived from an EMBL/GenBank/DDBJ whole genome shotgun (WGS) entry which is preliminary data.</text>
</comment>
<feature type="region of interest" description="Disordered" evidence="1">
    <location>
        <begin position="75"/>
        <end position="103"/>
    </location>
</feature>
<keyword evidence="4" id="KW-1185">Reference proteome</keyword>
<dbReference type="EMBL" id="OOIQ01000006">
    <property type="protein sequence ID" value="SPO45571.1"/>
    <property type="molecule type" value="Genomic_DNA"/>
</dbReference>
<proteinExistence type="predicted"/>
<reference evidence="3" key="1">
    <citation type="submission" date="2018-03" db="EMBL/GenBank/DDBJ databases">
        <authorList>
            <person name="Guldener U."/>
        </authorList>
    </citation>
    <scope>NUCLEOTIDE SEQUENCE [LARGE SCALE GENOMIC DNA]</scope>
    <source>
        <strain evidence="3">ATCC34888</strain>
    </source>
</reference>
<protein>
    <submittedName>
        <fullName evidence="3">Uncharacterized protein</fullName>
    </submittedName>
</protein>
<gene>
    <name evidence="3" type="ORF">PSANT_03257</name>
</gene>
<feature type="signal peptide" evidence="2">
    <location>
        <begin position="1"/>
        <end position="23"/>
    </location>
</feature>
<feature type="chain" id="PRO_5022789970" evidence="2">
    <location>
        <begin position="24"/>
        <end position="103"/>
    </location>
</feature>
<accession>A0A5C3FQ10</accession>